<keyword evidence="2 5" id="KW-0812">Transmembrane</keyword>
<gene>
    <name evidence="6" type="ORF">T440DRAFT_547864</name>
</gene>
<dbReference type="GO" id="GO:0016020">
    <property type="term" value="C:membrane"/>
    <property type="evidence" value="ECO:0007669"/>
    <property type="project" value="UniProtKB-SubCell"/>
</dbReference>
<name>A0A6A7BHI0_9PLEO</name>
<dbReference type="Proteomes" id="UP000799423">
    <property type="component" value="Unassembled WGS sequence"/>
</dbReference>
<comment type="subcellular location">
    <subcellularLocation>
        <location evidence="1">Membrane</location>
        <topology evidence="1">Multi-pass membrane protein</topology>
    </subcellularLocation>
</comment>
<dbReference type="OrthoDB" id="4521223at2759"/>
<dbReference type="PANTHER" id="PTHR31465:SF1">
    <property type="entry name" value="PROTEIN RTA1-RELATED"/>
    <property type="match status" value="1"/>
</dbReference>
<evidence type="ECO:0000256" key="1">
    <source>
        <dbReference type="ARBA" id="ARBA00004141"/>
    </source>
</evidence>
<reference evidence="6" key="1">
    <citation type="submission" date="2020-01" db="EMBL/GenBank/DDBJ databases">
        <authorList>
            <consortium name="DOE Joint Genome Institute"/>
            <person name="Haridas S."/>
            <person name="Albert R."/>
            <person name="Binder M."/>
            <person name="Bloem J."/>
            <person name="Labutti K."/>
            <person name="Salamov A."/>
            <person name="Andreopoulos B."/>
            <person name="Baker S.E."/>
            <person name="Barry K."/>
            <person name="Bills G."/>
            <person name="Bluhm B.H."/>
            <person name="Cannon C."/>
            <person name="Castanera R."/>
            <person name="Culley D.E."/>
            <person name="Daum C."/>
            <person name="Ezra D."/>
            <person name="Gonzalez J.B."/>
            <person name="Henrissat B."/>
            <person name="Kuo A."/>
            <person name="Liang C."/>
            <person name="Lipzen A."/>
            <person name="Lutzoni F."/>
            <person name="Magnuson J."/>
            <person name="Mondo S."/>
            <person name="Nolan M."/>
            <person name="Ohm R."/>
            <person name="Pangilinan J."/>
            <person name="Park H.-J."/>
            <person name="Ramirez L."/>
            <person name="Alfaro M."/>
            <person name="Sun H."/>
            <person name="Tritt A."/>
            <person name="Yoshinaga Y."/>
            <person name="Zwiers L.-H."/>
            <person name="Turgeon B.G."/>
            <person name="Goodwin S.B."/>
            <person name="Spatafora J.W."/>
            <person name="Crous P.W."/>
            <person name="Grigoriev I.V."/>
        </authorList>
    </citation>
    <scope>NUCLEOTIDE SEQUENCE</scope>
    <source>
        <strain evidence="6">IPT5</strain>
    </source>
</reference>
<feature type="transmembrane region" description="Helical" evidence="5">
    <location>
        <begin position="105"/>
        <end position="129"/>
    </location>
</feature>
<organism evidence="6 7">
    <name type="scientific">Plenodomus tracheiphilus IPT5</name>
    <dbReference type="NCBI Taxonomy" id="1408161"/>
    <lineage>
        <taxon>Eukaryota</taxon>
        <taxon>Fungi</taxon>
        <taxon>Dikarya</taxon>
        <taxon>Ascomycota</taxon>
        <taxon>Pezizomycotina</taxon>
        <taxon>Dothideomycetes</taxon>
        <taxon>Pleosporomycetidae</taxon>
        <taxon>Pleosporales</taxon>
        <taxon>Pleosporineae</taxon>
        <taxon>Leptosphaeriaceae</taxon>
        <taxon>Plenodomus</taxon>
    </lineage>
</organism>
<dbReference type="AlphaFoldDB" id="A0A6A7BHI0"/>
<feature type="transmembrane region" description="Helical" evidence="5">
    <location>
        <begin position="67"/>
        <end position="93"/>
    </location>
</feature>
<evidence type="ECO:0008006" key="8">
    <source>
        <dbReference type="Google" id="ProtNLM"/>
    </source>
</evidence>
<evidence type="ECO:0000256" key="3">
    <source>
        <dbReference type="ARBA" id="ARBA00022989"/>
    </source>
</evidence>
<sequence>MIIGIGCGGCAFRILSARINPYKVAYFVIQDFFIVVAPVFFAAAYTILSHLITATGRQYAPLQTKLIIWVFITCDVIVTIVQILGAALIGVAASNCKDTSMSNSILLGGLAFQAVALLLFIVLFGLFAWKAMAVLFRAVGQGFSATFLLAVLLFYLRVCFRLFETAEGLYFKSNAMRSI</sequence>
<keyword evidence="4 5" id="KW-0472">Membrane</keyword>
<evidence type="ECO:0000256" key="4">
    <source>
        <dbReference type="ARBA" id="ARBA00023136"/>
    </source>
</evidence>
<evidence type="ECO:0000256" key="5">
    <source>
        <dbReference type="SAM" id="Phobius"/>
    </source>
</evidence>
<evidence type="ECO:0000313" key="7">
    <source>
        <dbReference type="Proteomes" id="UP000799423"/>
    </source>
</evidence>
<feature type="transmembrane region" description="Helical" evidence="5">
    <location>
        <begin position="135"/>
        <end position="156"/>
    </location>
</feature>
<dbReference type="InterPro" id="IPR007568">
    <property type="entry name" value="RTA1"/>
</dbReference>
<dbReference type="Pfam" id="PF04479">
    <property type="entry name" value="RTA1"/>
    <property type="match status" value="1"/>
</dbReference>
<accession>A0A6A7BHI0</accession>
<keyword evidence="3 5" id="KW-1133">Transmembrane helix</keyword>
<evidence type="ECO:0000256" key="2">
    <source>
        <dbReference type="ARBA" id="ARBA00022692"/>
    </source>
</evidence>
<keyword evidence="7" id="KW-1185">Reference proteome</keyword>
<dbReference type="PANTHER" id="PTHR31465">
    <property type="entry name" value="PROTEIN RTA1-RELATED"/>
    <property type="match status" value="1"/>
</dbReference>
<proteinExistence type="predicted"/>
<evidence type="ECO:0000313" key="6">
    <source>
        <dbReference type="EMBL" id="KAF2853568.1"/>
    </source>
</evidence>
<protein>
    <recommendedName>
        <fullName evidence="8">RTA1 like protein</fullName>
    </recommendedName>
</protein>
<dbReference type="EMBL" id="MU006295">
    <property type="protein sequence ID" value="KAF2853568.1"/>
    <property type="molecule type" value="Genomic_DNA"/>
</dbReference>
<feature type="transmembrane region" description="Helical" evidence="5">
    <location>
        <begin position="24"/>
        <end position="47"/>
    </location>
</feature>